<evidence type="ECO:0000256" key="1">
    <source>
        <dbReference type="ARBA" id="ARBA00010062"/>
    </source>
</evidence>
<dbReference type="InterPro" id="IPR000709">
    <property type="entry name" value="Leu_Ile_Val-bd"/>
</dbReference>
<feature type="signal peptide" evidence="5">
    <location>
        <begin position="1"/>
        <end position="20"/>
    </location>
</feature>
<reference evidence="7" key="1">
    <citation type="submission" date="2022-01" db="EMBL/GenBank/DDBJ databases">
        <authorList>
            <person name="Jo J.-H."/>
            <person name="Im W.-T."/>
        </authorList>
    </citation>
    <scope>NUCLEOTIDE SEQUENCE</scope>
    <source>
        <strain evidence="7">XY25</strain>
    </source>
</reference>
<protein>
    <submittedName>
        <fullName evidence="7">ABC transporter substrate-binding protein</fullName>
    </submittedName>
</protein>
<dbReference type="PANTHER" id="PTHR47235:SF1">
    <property type="entry name" value="BLR6548 PROTEIN"/>
    <property type="match status" value="1"/>
</dbReference>
<dbReference type="PANTHER" id="PTHR47235">
    <property type="entry name" value="BLR6548 PROTEIN"/>
    <property type="match status" value="1"/>
</dbReference>
<dbReference type="EMBL" id="JAKLTN010000002">
    <property type="protein sequence ID" value="MCG2578290.1"/>
    <property type="molecule type" value="Genomic_DNA"/>
</dbReference>
<keyword evidence="8" id="KW-1185">Reference proteome</keyword>
<dbReference type="RefSeq" id="WP_275711628.1">
    <property type="nucleotide sequence ID" value="NZ_JAKLTN010000002.1"/>
</dbReference>
<dbReference type="Pfam" id="PF13458">
    <property type="entry name" value="Peripla_BP_6"/>
    <property type="match status" value="1"/>
</dbReference>
<comment type="similarity">
    <text evidence="1">Belongs to the leucine-binding protein family.</text>
</comment>
<evidence type="ECO:0000313" key="7">
    <source>
        <dbReference type="EMBL" id="MCG2578290.1"/>
    </source>
</evidence>
<dbReference type="Proteomes" id="UP001165384">
    <property type="component" value="Unassembled WGS sequence"/>
</dbReference>
<feature type="domain" description="Leucine-binding protein" evidence="6">
    <location>
        <begin position="23"/>
        <end position="358"/>
    </location>
</feature>
<evidence type="ECO:0000256" key="5">
    <source>
        <dbReference type="SAM" id="SignalP"/>
    </source>
</evidence>
<evidence type="ECO:0000256" key="3">
    <source>
        <dbReference type="ARBA" id="ARBA00022729"/>
    </source>
</evidence>
<keyword evidence="3 5" id="KW-0732">Signal</keyword>
<dbReference type="PRINTS" id="PR00337">
    <property type="entry name" value="LEUILEVALBP"/>
</dbReference>
<feature type="chain" id="PRO_5045797931" evidence="5">
    <location>
        <begin position="21"/>
        <end position="373"/>
    </location>
</feature>
<gene>
    <name evidence="7" type="ORF">LZ012_14945</name>
</gene>
<evidence type="ECO:0000313" key="8">
    <source>
        <dbReference type="Proteomes" id="UP001165384"/>
    </source>
</evidence>
<accession>A0ABS9K572</accession>
<keyword evidence="2" id="KW-0813">Transport</keyword>
<dbReference type="InterPro" id="IPR028082">
    <property type="entry name" value="Peripla_BP_I"/>
</dbReference>
<dbReference type="Gene3D" id="3.40.50.2300">
    <property type="match status" value="2"/>
</dbReference>
<comment type="caution">
    <text evidence="7">The sequence shown here is derived from an EMBL/GenBank/DDBJ whole genome shotgun (WGS) entry which is preliminary data.</text>
</comment>
<organism evidence="7 8">
    <name type="scientific">Dechloromonas hankyongensis</name>
    <dbReference type="NCBI Taxonomy" id="2908002"/>
    <lineage>
        <taxon>Bacteria</taxon>
        <taxon>Pseudomonadati</taxon>
        <taxon>Pseudomonadota</taxon>
        <taxon>Betaproteobacteria</taxon>
        <taxon>Rhodocyclales</taxon>
        <taxon>Azonexaceae</taxon>
        <taxon>Dechloromonas</taxon>
    </lineage>
</organism>
<proteinExistence type="inferred from homology"/>
<dbReference type="SUPFAM" id="SSF53822">
    <property type="entry name" value="Periplasmic binding protein-like I"/>
    <property type="match status" value="1"/>
</dbReference>
<evidence type="ECO:0000256" key="4">
    <source>
        <dbReference type="ARBA" id="ARBA00022970"/>
    </source>
</evidence>
<sequence length="373" mass="39378">MKLVRFLPALLLVAAGVAQAQLRVVQIAPLSGPLAGTGKQLQQGAQLAFAEANAAGGVHGQKIVFETLDDAYKAEESVRLAREVAKRPEKPVALLGLVGTGNVAALIKEGIVDEIGVPVIGVRTGASSLRQPGHPLVYHLRASYAAEVEKLVEVASTIGNTRFGVMYQNDPFGQDGLQAVQRALDKRKLPLLASAGYEKNTTKVEAAVETLLKAPDLQAIVLVSNSQATATFVKAYREKGGLAQLYALSVNNDREVVAAIGAERARGLGITQVVPFPTSGVMPVTRAYQGLLKKYQPDAEPSVSSMEGYLYGKVLVEALKRAGPKPTTQGLVKALSAAPFELGGYQINFTSGKHEGSDFVELTMIGAGGKLIR</sequence>
<name>A0ABS9K572_9RHOO</name>
<evidence type="ECO:0000256" key="2">
    <source>
        <dbReference type="ARBA" id="ARBA00022448"/>
    </source>
</evidence>
<keyword evidence="4" id="KW-0029">Amino-acid transport</keyword>
<evidence type="ECO:0000259" key="6">
    <source>
        <dbReference type="Pfam" id="PF13458"/>
    </source>
</evidence>
<dbReference type="InterPro" id="IPR028081">
    <property type="entry name" value="Leu-bd"/>
</dbReference>
<dbReference type="CDD" id="cd06326">
    <property type="entry name" value="PBP1_ABC_ligand_binding-like"/>
    <property type="match status" value="1"/>
</dbReference>